<sequence>MTLLDPCKPIDQPIDGPALPFKYRNSWEVILFFDMDLNTRHHCLGAVCDSLTRQLEHTYRVYGDALGEVPPGYTRLAVTYHLSDLPPPRQYTDPEAVYQRIDTYLKNYIRLYEPFRTIEVKKRWRFIDTVCFGIYEVTSEFNRITGMQNDQPC</sequence>
<dbReference type="RefSeq" id="XP_024705341.1">
    <property type="nucleotide sequence ID" value="XM_024847572.1"/>
</dbReference>
<proteinExistence type="predicted"/>
<dbReference type="OrthoDB" id="4494483at2759"/>
<keyword evidence="2" id="KW-1185">Reference proteome</keyword>
<organism evidence="1 2">
    <name type="scientific">Aspergillus steynii IBT 23096</name>
    <dbReference type="NCBI Taxonomy" id="1392250"/>
    <lineage>
        <taxon>Eukaryota</taxon>
        <taxon>Fungi</taxon>
        <taxon>Dikarya</taxon>
        <taxon>Ascomycota</taxon>
        <taxon>Pezizomycotina</taxon>
        <taxon>Eurotiomycetes</taxon>
        <taxon>Eurotiomycetidae</taxon>
        <taxon>Eurotiales</taxon>
        <taxon>Aspergillaceae</taxon>
        <taxon>Aspergillus</taxon>
        <taxon>Aspergillus subgen. Circumdati</taxon>
    </lineage>
</organism>
<dbReference type="VEuPathDB" id="FungiDB:P170DRAFT_424466"/>
<accession>A0A2I2GAY3</accession>
<reference evidence="1 2" key="1">
    <citation type="submission" date="2016-12" db="EMBL/GenBank/DDBJ databases">
        <title>The genomes of Aspergillus section Nigri reveals drivers in fungal speciation.</title>
        <authorList>
            <consortium name="DOE Joint Genome Institute"/>
            <person name="Vesth T.C."/>
            <person name="Nybo J."/>
            <person name="Theobald S."/>
            <person name="Brandl J."/>
            <person name="Frisvad J.C."/>
            <person name="Nielsen K.F."/>
            <person name="Lyhne E.K."/>
            <person name="Kogle M.E."/>
            <person name="Kuo A."/>
            <person name="Riley R."/>
            <person name="Clum A."/>
            <person name="Nolan M."/>
            <person name="Lipzen A."/>
            <person name="Salamov A."/>
            <person name="Henrissat B."/>
            <person name="Wiebenga A."/>
            <person name="De Vries R.P."/>
            <person name="Grigoriev I.V."/>
            <person name="Mortensen U.H."/>
            <person name="Andersen M.R."/>
            <person name="Baker S.E."/>
        </authorList>
    </citation>
    <scope>NUCLEOTIDE SEQUENCE [LARGE SCALE GENOMIC DNA]</scope>
    <source>
        <strain evidence="1 2">IBT 23096</strain>
    </source>
</reference>
<dbReference type="Proteomes" id="UP000234275">
    <property type="component" value="Unassembled WGS sequence"/>
</dbReference>
<protein>
    <submittedName>
        <fullName evidence="1">Uncharacterized protein</fullName>
    </submittedName>
</protein>
<evidence type="ECO:0000313" key="1">
    <source>
        <dbReference type="EMBL" id="PLB50039.1"/>
    </source>
</evidence>
<evidence type="ECO:0000313" key="2">
    <source>
        <dbReference type="Proteomes" id="UP000234275"/>
    </source>
</evidence>
<dbReference type="GeneID" id="36555271"/>
<dbReference type="AlphaFoldDB" id="A0A2I2GAY3"/>
<dbReference type="EMBL" id="MSFO01000003">
    <property type="protein sequence ID" value="PLB50039.1"/>
    <property type="molecule type" value="Genomic_DNA"/>
</dbReference>
<name>A0A2I2GAY3_9EURO</name>
<comment type="caution">
    <text evidence="1">The sequence shown here is derived from an EMBL/GenBank/DDBJ whole genome shotgun (WGS) entry which is preliminary data.</text>
</comment>
<gene>
    <name evidence="1" type="ORF">P170DRAFT_424466</name>
</gene>